<accession>A0A9P8PWS9</accession>
<reference evidence="2" key="2">
    <citation type="submission" date="2021-01" db="EMBL/GenBank/DDBJ databases">
        <authorList>
            <person name="Schikora-Tamarit M.A."/>
        </authorList>
    </citation>
    <scope>NUCLEOTIDE SEQUENCE</scope>
    <source>
        <strain evidence="2">NCAIM Y.01608</strain>
    </source>
</reference>
<name>A0A9P8PWS9_9ASCO</name>
<feature type="compositionally biased region" description="Low complexity" evidence="1">
    <location>
        <begin position="240"/>
        <end position="249"/>
    </location>
</feature>
<sequence>MYIKFGAFIFGFSFVRSPLRSLELSSVVFEFEYESSRSNPSSGERILYSFKYSPTWKMIKNGLLMIFALEKISFTISTNTIVITFSGLIITCSSSESESDILDGRDNQLNRRIISNRHTFRNSSQYCDPMELSRIRSDEASVASMIDAIRARKLSSSTLCKPSIVVRGSCGSENACSSPAALGDAAAVPVGVSTTSAEMEVTFGDFECGSSLIADTDIRESFSLNKALASPIIKGHSLGSSISSSSSSSLEKFKAPSEESSV</sequence>
<feature type="compositionally biased region" description="Basic and acidic residues" evidence="1">
    <location>
        <begin position="251"/>
        <end position="262"/>
    </location>
</feature>
<reference evidence="2" key="1">
    <citation type="journal article" date="2021" name="Open Biol.">
        <title>Shared evolutionary footprints suggest mitochondrial oxidative damage underlies multiple complex I losses in fungi.</title>
        <authorList>
            <person name="Schikora-Tamarit M.A."/>
            <person name="Marcet-Houben M."/>
            <person name="Nosek J."/>
            <person name="Gabaldon T."/>
        </authorList>
    </citation>
    <scope>NUCLEOTIDE SEQUENCE</scope>
    <source>
        <strain evidence="2">NCAIM Y.01608</strain>
    </source>
</reference>
<evidence type="ECO:0000313" key="3">
    <source>
        <dbReference type="Proteomes" id="UP000788993"/>
    </source>
</evidence>
<keyword evidence="3" id="KW-1185">Reference proteome</keyword>
<dbReference type="AlphaFoldDB" id="A0A9P8PWS9"/>
<dbReference type="Proteomes" id="UP000788993">
    <property type="component" value="Unassembled WGS sequence"/>
</dbReference>
<proteinExistence type="predicted"/>
<protein>
    <submittedName>
        <fullName evidence="2">Uncharacterized protein</fullName>
    </submittedName>
</protein>
<evidence type="ECO:0000313" key="2">
    <source>
        <dbReference type="EMBL" id="KAH3678689.1"/>
    </source>
</evidence>
<organism evidence="2 3">
    <name type="scientific">Ogataea polymorpha</name>
    <dbReference type="NCBI Taxonomy" id="460523"/>
    <lineage>
        <taxon>Eukaryota</taxon>
        <taxon>Fungi</taxon>
        <taxon>Dikarya</taxon>
        <taxon>Ascomycota</taxon>
        <taxon>Saccharomycotina</taxon>
        <taxon>Pichiomycetes</taxon>
        <taxon>Pichiales</taxon>
        <taxon>Pichiaceae</taxon>
        <taxon>Ogataea</taxon>
    </lineage>
</organism>
<evidence type="ECO:0000256" key="1">
    <source>
        <dbReference type="SAM" id="MobiDB-lite"/>
    </source>
</evidence>
<dbReference type="EMBL" id="JAEUBD010000014">
    <property type="protein sequence ID" value="KAH3678689.1"/>
    <property type="molecule type" value="Genomic_DNA"/>
</dbReference>
<feature type="region of interest" description="Disordered" evidence="1">
    <location>
        <begin position="237"/>
        <end position="262"/>
    </location>
</feature>
<comment type="caution">
    <text evidence="2">The sequence shown here is derived from an EMBL/GenBank/DDBJ whole genome shotgun (WGS) entry which is preliminary data.</text>
</comment>
<gene>
    <name evidence="2" type="ORF">OGATHE_000239</name>
</gene>